<dbReference type="InterPro" id="IPR021796">
    <property type="entry name" value="Tll0287-like_dom"/>
</dbReference>
<proteinExistence type="predicted"/>
<dbReference type="InterPro" id="IPR050697">
    <property type="entry name" value="Adenylyl/Guanylyl_Cyclase_3/4"/>
</dbReference>
<dbReference type="PROSITE" id="PS50125">
    <property type="entry name" value="GUANYLATE_CYCLASE_2"/>
    <property type="match status" value="1"/>
</dbReference>
<dbReference type="CDD" id="cd07302">
    <property type="entry name" value="CHD"/>
    <property type="match status" value="1"/>
</dbReference>
<dbReference type="SUPFAM" id="SSF55073">
    <property type="entry name" value="Nucleotide cyclase"/>
    <property type="match status" value="1"/>
</dbReference>
<evidence type="ECO:0000313" key="3">
    <source>
        <dbReference type="Proteomes" id="UP001296873"/>
    </source>
</evidence>
<feature type="domain" description="Guanylate cyclase" evidence="1">
    <location>
        <begin position="299"/>
        <end position="434"/>
    </location>
</feature>
<dbReference type="Proteomes" id="UP001296873">
    <property type="component" value="Unassembled WGS sequence"/>
</dbReference>
<dbReference type="SMART" id="SM00044">
    <property type="entry name" value="CYCc"/>
    <property type="match status" value="1"/>
</dbReference>
<dbReference type="Pfam" id="PF11845">
    <property type="entry name" value="Tll0287-like"/>
    <property type="match status" value="1"/>
</dbReference>
<evidence type="ECO:0000259" key="1">
    <source>
        <dbReference type="PROSITE" id="PS50125"/>
    </source>
</evidence>
<dbReference type="PANTHER" id="PTHR43081:SF18">
    <property type="entry name" value="BLL7624 PROTEIN"/>
    <property type="match status" value="1"/>
</dbReference>
<gene>
    <name evidence="2" type="ORF">CKO28_09210</name>
</gene>
<name>A0ABS1DCX2_9PROT</name>
<protein>
    <submittedName>
        <fullName evidence="2">Adenylate/guanylate cyclase domain-containing protein</fullName>
    </submittedName>
</protein>
<dbReference type="EMBL" id="NRRL01000019">
    <property type="protein sequence ID" value="MBK1668215.1"/>
    <property type="molecule type" value="Genomic_DNA"/>
</dbReference>
<organism evidence="2 3">
    <name type="scientific">Rhodovibrio sodomensis</name>
    <dbReference type="NCBI Taxonomy" id="1088"/>
    <lineage>
        <taxon>Bacteria</taxon>
        <taxon>Pseudomonadati</taxon>
        <taxon>Pseudomonadota</taxon>
        <taxon>Alphaproteobacteria</taxon>
        <taxon>Rhodospirillales</taxon>
        <taxon>Rhodovibrionaceae</taxon>
        <taxon>Rhodovibrio</taxon>
    </lineage>
</organism>
<dbReference type="PANTHER" id="PTHR43081">
    <property type="entry name" value="ADENYLATE CYCLASE, TERMINAL-DIFFERENTIATION SPECIFIC-RELATED"/>
    <property type="match status" value="1"/>
</dbReference>
<evidence type="ECO:0000313" key="2">
    <source>
        <dbReference type="EMBL" id="MBK1668215.1"/>
    </source>
</evidence>
<keyword evidence="3" id="KW-1185">Reference proteome</keyword>
<dbReference type="Gene3D" id="3.30.70.1230">
    <property type="entry name" value="Nucleotide cyclase"/>
    <property type="match status" value="1"/>
</dbReference>
<sequence>MFKKLYDRLSRPASVLVAVVLALAGLAAAVHMDLKEISNQALRKQAVSVTDLLSDFRQYYASNVVARLASGTGVAGAAGEDGTAGVQIVHNYADVPGAIPIPATLSIELGEVIKVERDNLTYRFVSDAPFAHRGSHDLDTFESTALKRFRQADAPERLFKTSGTIFDHTVRLAEPVVMQPSCVGCHNRHPSSPITDWAAGDVRGIRAVTVSQPLVDNLFSFRWLLGYIALAGGAGVGFAGLQWRQAMHFRSLSDQLKETNRFLNTISLKLAKYLSPQVYRSIFRGEKDVALVTERKKLTIFFSDLKDFTESSERMQPEELTALLNEYFTEMSEIAAAHGATVDKFIGDAILAFFGDPETRGTREDARACVEMAIAMQRRLAVLNEAWRRRGIERPLRARIGINTGYCNVGNFGSTDRMDYTIIGAESNLAARLEGIAEPGGIVLSYETYALVQDQVTAVELPPITLKGIAREVIPYAVQDVLGTGAAEPDAVVRRVGPGVNIYLEPDKIDRSTRAEVARTLEAALTRLRGNEGQGGDGQGRDG</sequence>
<dbReference type="InterPro" id="IPR001054">
    <property type="entry name" value="A/G_cyclase"/>
</dbReference>
<accession>A0ABS1DCX2</accession>
<dbReference type="Pfam" id="PF00211">
    <property type="entry name" value="Guanylate_cyc"/>
    <property type="match status" value="1"/>
</dbReference>
<dbReference type="InterPro" id="IPR029787">
    <property type="entry name" value="Nucleotide_cyclase"/>
</dbReference>
<comment type="caution">
    <text evidence="2">The sequence shown here is derived from an EMBL/GenBank/DDBJ whole genome shotgun (WGS) entry which is preliminary data.</text>
</comment>
<reference evidence="2 3" key="1">
    <citation type="journal article" date="2020" name="Microorganisms">
        <title>Osmotic Adaptation and Compatible Solute Biosynthesis of Phototrophic Bacteria as Revealed from Genome Analyses.</title>
        <authorList>
            <person name="Imhoff J.F."/>
            <person name="Rahn T."/>
            <person name="Kunzel S."/>
            <person name="Keller A."/>
            <person name="Neulinger S.C."/>
        </authorList>
    </citation>
    <scope>NUCLEOTIDE SEQUENCE [LARGE SCALE GENOMIC DNA]</scope>
    <source>
        <strain evidence="2 3">DSM 9895</strain>
    </source>
</reference>